<name>A0A2H0TYL5_9BACT</name>
<feature type="transmembrane region" description="Helical" evidence="1">
    <location>
        <begin position="121"/>
        <end position="138"/>
    </location>
</feature>
<comment type="caution">
    <text evidence="2">The sequence shown here is derived from an EMBL/GenBank/DDBJ whole genome shotgun (WGS) entry which is preliminary data.</text>
</comment>
<keyword evidence="1" id="KW-0472">Membrane</keyword>
<protein>
    <submittedName>
        <fullName evidence="2">Uncharacterized protein</fullName>
    </submittedName>
</protein>
<sequence length="141" mass="16032">MIVHIRQFVAYSVLFALAWSCFGLNFGMLGEEMSMHNTSVMSASQMGVTHVCCGLSTSNDASEGNFFVNHHTSIPATLVSFDMLLVVLLFVSFTFALLAIVFTKTYERCRLYMKQWQEQRAYFALFFSHLFSSGILHSKTW</sequence>
<keyword evidence="1" id="KW-0812">Transmembrane</keyword>
<proteinExistence type="predicted"/>
<feature type="transmembrane region" description="Helical" evidence="1">
    <location>
        <begin position="83"/>
        <end position="101"/>
    </location>
</feature>
<evidence type="ECO:0000313" key="2">
    <source>
        <dbReference type="EMBL" id="PIR76487.1"/>
    </source>
</evidence>
<dbReference type="EMBL" id="PFBY01000023">
    <property type="protein sequence ID" value="PIR76487.1"/>
    <property type="molecule type" value="Genomic_DNA"/>
</dbReference>
<reference evidence="3" key="1">
    <citation type="submission" date="2017-09" db="EMBL/GenBank/DDBJ databases">
        <title>Depth-based differentiation of microbial function through sediment-hosted aquifers and enrichment of novel symbionts in the deep terrestrial subsurface.</title>
        <authorList>
            <person name="Probst A.J."/>
            <person name="Ladd B."/>
            <person name="Jarett J.K."/>
            <person name="Geller-Mcgrath D.E."/>
            <person name="Sieber C.M.K."/>
            <person name="Emerson J.B."/>
            <person name="Anantharaman K."/>
            <person name="Thomas B.C."/>
            <person name="Malmstrom R."/>
            <person name="Stieglmeier M."/>
            <person name="Klingl A."/>
            <person name="Woyke T."/>
            <person name="Ryan C.M."/>
            <person name="Banfield J.F."/>
        </authorList>
    </citation>
    <scope>NUCLEOTIDE SEQUENCE [LARGE SCALE GENOMIC DNA]</scope>
</reference>
<keyword evidence="1" id="KW-1133">Transmembrane helix</keyword>
<organism evidence="2 3">
    <name type="scientific">Candidatus Magasanikbacteria bacterium CG10_big_fil_rev_8_21_14_0_10_42_10</name>
    <dbReference type="NCBI Taxonomy" id="1974649"/>
    <lineage>
        <taxon>Bacteria</taxon>
        <taxon>Candidatus Magasanikiibacteriota</taxon>
    </lineage>
</organism>
<evidence type="ECO:0000313" key="3">
    <source>
        <dbReference type="Proteomes" id="UP000231530"/>
    </source>
</evidence>
<evidence type="ECO:0000256" key="1">
    <source>
        <dbReference type="SAM" id="Phobius"/>
    </source>
</evidence>
<dbReference type="Proteomes" id="UP000231530">
    <property type="component" value="Unassembled WGS sequence"/>
</dbReference>
<dbReference type="AlphaFoldDB" id="A0A2H0TYL5"/>
<gene>
    <name evidence="2" type="ORF">COU32_01875</name>
</gene>
<accession>A0A2H0TYL5</accession>